<dbReference type="Proteomes" id="UP000321523">
    <property type="component" value="Unassembled WGS sequence"/>
</dbReference>
<protein>
    <submittedName>
        <fullName evidence="1">Uncharacterized protein</fullName>
    </submittedName>
</protein>
<name>A0A512DP49_9PROT</name>
<proteinExistence type="predicted"/>
<organism evidence="1 2">
    <name type="scientific">Skermanella aerolata</name>
    <dbReference type="NCBI Taxonomy" id="393310"/>
    <lineage>
        <taxon>Bacteria</taxon>
        <taxon>Pseudomonadati</taxon>
        <taxon>Pseudomonadota</taxon>
        <taxon>Alphaproteobacteria</taxon>
        <taxon>Rhodospirillales</taxon>
        <taxon>Azospirillaceae</taxon>
        <taxon>Skermanella</taxon>
    </lineage>
</organism>
<gene>
    <name evidence="1" type="ORF">SAE02_24000</name>
</gene>
<dbReference type="RefSeq" id="WP_044428243.1">
    <property type="nucleotide sequence ID" value="NZ_BJYZ01000009.1"/>
</dbReference>
<comment type="caution">
    <text evidence="1">The sequence shown here is derived from an EMBL/GenBank/DDBJ whole genome shotgun (WGS) entry which is preliminary data.</text>
</comment>
<sequence length="72" mass="7726">MDENAFFQMVAEECAAAAYGPVMDAPIEPSTNGSSAELRSYLRHLDDEDFLNSEADALIADLTAVLPAAPHK</sequence>
<dbReference type="EMBL" id="BJYZ01000009">
    <property type="protein sequence ID" value="GEO38252.1"/>
    <property type="molecule type" value="Genomic_DNA"/>
</dbReference>
<accession>A0A512DP49</accession>
<keyword evidence="2" id="KW-1185">Reference proteome</keyword>
<dbReference type="AlphaFoldDB" id="A0A512DP49"/>
<evidence type="ECO:0000313" key="2">
    <source>
        <dbReference type="Proteomes" id="UP000321523"/>
    </source>
</evidence>
<reference evidence="1 2" key="1">
    <citation type="submission" date="2019-07" db="EMBL/GenBank/DDBJ databases">
        <title>Whole genome shotgun sequence of Skermanella aerolata NBRC 106429.</title>
        <authorList>
            <person name="Hosoyama A."/>
            <person name="Uohara A."/>
            <person name="Ohji S."/>
            <person name="Ichikawa N."/>
        </authorList>
    </citation>
    <scope>NUCLEOTIDE SEQUENCE [LARGE SCALE GENOMIC DNA]</scope>
    <source>
        <strain evidence="1 2">NBRC 106429</strain>
    </source>
</reference>
<evidence type="ECO:0000313" key="1">
    <source>
        <dbReference type="EMBL" id="GEO38252.1"/>
    </source>
</evidence>